<dbReference type="SUPFAM" id="SSF51735">
    <property type="entry name" value="NAD(P)-binding Rossmann-fold domains"/>
    <property type="match status" value="1"/>
</dbReference>
<dbReference type="PROSITE" id="PS00061">
    <property type="entry name" value="ADH_SHORT"/>
    <property type="match status" value="1"/>
</dbReference>
<name>A0A9W9KAZ6_9EURO</name>
<dbReference type="OrthoDB" id="2962696at2759"/>
<evidence type="ECO:0000256" key="2">
    <source>
        <dbReference type="ARBA" id="ARBA00022857"/>
    </source>
</evidence>
<dbReference type="InterPro" id="IPR020904">
    <property type="entry name" value="Sc_DH/Rdtase_CS"/>
</dbReference>
<evidence type="ECO:0000256" key="1">
    <source>
        <dbReference type="ARBA" id="ARBA00006484"/>
    </source>
</evidence>
<keyword evidence="2" id="KW-0521">NADP</keyword>
<keyword evidence="3" id="KW-0560">Oxidoreductase</keyword>
<dbReference type="GO" id="GO:0016491">
    <property type="term" value="F:oxidoreductase activity"/>
    <property type="evidence" value="ECO:0007669"/>
    <property type="project" value="UniProtKB-KW"/>
</dbReference>
<protein>
    <submittedName>
        <fullName evidence="4">Short-chain dehydrogenase/reductase SAT3</fullName>
    </submittedName>
</protein>
<dbReference type="GeneID" id="81356996"/>
<reference evidence="4" key="1">
    <citation type="submission" date="2022-11" db="EMBL/GenBank/DDBJ databases">
        <authorList>
            <person name="Petersen C."/>
        </authorList>
    </citation>
    <scope>NUCLEOTIDE SEQUENCE</scope>
    <source>
        <strain evidence="4">IBT 30761</strain>
    </source>
</reference>
<dbReference type="Pfam" id="PF00106">
    <property type="entry name" value="adh_short"/>
    <property type="match status" value="1"/>
</dbReference>
<dbReference type="Gene3D" id="3.40.50.720">
    <property type="entry name" value="NAD(P)-binding Rossmann-like Domain"/>
    <property type="match status" value="1"/>
</dbReference>
<proteinExistence type="inferred from homology"/>
<dbReference type="InterPro" id="IPR002347">
    <property type="entry name" value="SDR_fam"/>
</dbReference>
<comment type="caution">
    <text evidence="4">The sequence shown here is derived from an EMBL/GenBank/DDBJ whole genome shotgun (WGS) entry which is preliminary data.</text>
</comment>
<dbReference type="RefSeq" id="XP_056474176.1">
    <property type="nucleotide sequence ID" value="XM_056618017.1"/>
</dbReference>
<evidence type="ECO:0000313" key="4">
    <source>
        <dbReference type="EMBL" id="KAJ5098522.1"/>
    </source>
</evidence>
<dbReference type="AlphaFoldDB" id="A0A9W9KAZ6"/>
<accession>A0A9W9KAZ6</accession>
<comment type="similarity">
    <text evidence="1">Belongs to the short-chain dehydrogenases/reductases (SDR) family.</text>
</comment>
<reference evidence="4" key="2">
    <citation type="journal article" date="2023" name="IMA Fungus">
        <title>Comparative genomic study of the Penicillium genus elucidates a diverse pangenome and 15 lateral gene transfer events.</title>
        <authorList>
            <person name="Petersen C."/>
            <person name="Sorensen T."/>
            <person name="Nielsen M.R."/>
            <person name="Sondergaard T.E."/>
            <person name="Sorensen J.L."/>
            <person name="Fitzpatrick D.A."/>
            <person name="Frisvad J.C."/>
            <person name="Nielsen K.L."/>
        </authorList>
    </citation>
    <scope>NUCLEOTIDE SEQUENCE</scope>
    <source>
        <strain evidence="4">IBT 30761</strain>
    </source>
</reference>
<evidence type="ECO:0000313" key="5">
    <source>
        <dbReference type="Proteomes" id="UP001149074"/>
    </source>
</evidence>
<dbReference type="PANTHER" id="PTHR43618">
    <property type="entry name" value="7-ALPHA-HYDROXYSTEROID DEHYDROGENASE"/>
    <property type="match status" value="1"/>
</dbReference>
<gene>
    <name evidence="4" type="ORF">N7532_005523</name>
</gene>
<dbReference type="PRINTS" id="PR00081">
    <property type="entry name" value="GDHRDH"/>
</dbReference>
<evidence type="ECO:0000256" key="3">
    <source>
        <dbReference type="ARBA" id="ARBA00023002"/>
    </source>
</evidence>
<dbReference type="EMBL" id="JAPQKI010000005">
    <property type="protein sequence ID" value="KAJ5098522.1"/>
    <property type="molecule type" value="Genomic_DNA"/>
</dbReference>
<dbReference type="InterPro" id="IPR052178">
    <property type="entry name" value="Sec_Metab_Biosynth_SDR"/>
</dbReference>
<dbReference type="CDD" id="cd05233">
    <property type="entry name" value="SDR_c"/>
    <property type="match status" value="1"/>
</dbReference>
<organism evidence="4 5">
    <name type="scientific">Penicillium argentinense</name>
    <dbReference type="NCBI Taxonomy" id="1131581"/>
    <lineage>
        <taxon>Eukaryota</taxon>
        <taxon>Fungi</taxon>
        <taxon>Dikarya</taxon>
        <taxon>Ascomycota</taxon>
        <taxon>Pezizomycotina</taxon>
        <taxon>Eurotiomycetes</taxon>
        <taxon>Eurotiomycetidae</taxon>
        <taxon>Eurotiales</taxon>
        <taxon>Aspergillaceae</taxon>
        <taxon>Penicillium</taxon>
    </lineage>
</organism>
<dbReference type="Proteomes" id="UP001149074">
    <property type="component" value="Unassembled WGS sequence"/>
</dbReference>
<keyword evidence="5" id="KW-1185">Reference proteome</keyword>
<dbReference type="InterPro" id="IPR036291">
    <property type="entry name" value="NAD(P)-bd_dom_sf"/>
</dbReference>
<dbReference type="PANTHER" id="PTHR43618:SF18">
    <property type="entry name" value="SHORT CHAIN DEHYDROGENASE_REDUCTASE FAMILY (AFU_ORTHOLOGUE AFUA_5G12480)"/>
    <property type="match status" value="1"/>
</dbReference>
<sequence length="340" mass="35934">MTLAIAIAGADLVGEASNHLLSLVILDSHTKKHAPIIMANLQASNLFSVEGRIAVITGGGSGLGRIMARALATNGAVKIFVLGRRENALQETAALAPAGVVIPVQCDVTSKDSLEAAYQAIAAQTTHVDILFANGGIMGPMMRPPQKADGSLPSLSELREELFNIPMEVFTDVLNVNVTGSYYTVLAFLPLLEAANKRRAAPQPGVLTAPTAQVIITSSIAGFIRKVPFSYAYNASKSATTHLVKMLSTGLADYDIRVNGIAPGLYQSDMANHIFEDRNIEGSGISEGSFPRDMIPIRRSGSEEDFAGLIIWMASTSGGYLNGSVMLTDGGRVSIVPNTY</sequence>